<dbReference type="InterPro" id="IPR044691">
    <property type="entry name" value="DCC1_Trx"/>
</dbReference>
<dbReference type="EMBL" id="PIPR01000001">
    <property type="protein sequence ID" value="RUO40805.1"/>
    <property type="molecule type" value="Genomic_DNA"/>
</dbReference>
<sequence length="132" mass="15522">MTLQHPDLIIFYDGGCPLCLHEMRQLRKRDPSHRIQIEDILADDFPTRFPQIDPLQADRILHGQLPDGTVIYGLDVTHKAWTLVGRGWLTAPLRWPIIRLVTDRIYLWFARHRNTISRVLTGNERCDRCRID</sequence>
<reference evidence="2" key="1">
    <citation type="journal article" date="2018" name="Front. Microbiol.">
        <title>Genome-Based Analysis Reveals the Taxonomy and Diversity of the Family Idiomarinaceae.</title>
        <authorList>
            <person name="Liu Y."/>
            <person name="Lai Q."/>
            <person name="Shao Z."/>
        </authorList>
    </citation>
    <scope>NUCLEOTIDE SEQUENCE [LARGE SCALE GENOMIC DNA]</scope>
    <source>
        <strain evidence="2">KYW314</strain>
    </source>
</reference>
<gene>
    <name evidence="1" type="ORF">CWE22_00980</name>
</gene>
<dbReference type="PANTHER" id="PTHR34290:SF2">
    <property type="entry name" value="OS04G0668800 PROTEIN"/>
    <property type="match status" value="1"/>
</dbReference>
<protein>
    <submittedName>
        <fullName evidence="1">DUF393 domain-containing protein</fullName>
    </submittedName>
</protein>
<keyword evidence="2" id="KW-1185">Reference proteome</keyword>
<evidence type="ECO:0000313" key="1">
    <source>
        <dbReference type="EMBL" id="RUO40805.1"/>
    </source>
</evidence>
<dbReference type="InterPro" id="IPR007263">
    <property type="entry name" value="DCC1-like"/>
</dbReference>
<organism evidence="1 2">
    <name type="scientific">Pseudidiomarina aestuarii</name>
    <dbReference type="NCBI Taxonomy" id="624146"/>
    <lineage>
        <taxon>Bacteria</taxon>
        <taxon>Pseudomonadati</taxon>
        <taxon>Pseudomonadota</taxon>
        <taxon>Gammaproteobacteria</taxon>
        <taxon>Alteromonadales</taxon>
        <taxon>Idiomarinaceae</taxon>
        <taxon>Pseudidiomarina</taxon>
    </lineage>
</organism>
<accession>A0A7Z6ZT12</accession>
<dbReference type="AlphaFoldDB" id="A0A7Z6ZT12"/>
<dbReference type="GO" id="GO:0015035">
    <property type="term" value="F:protein-disulfide reductase activity"/>
    <property type="evidence" value="ECO:0007669"/>
    <property type="project" value="InterPro"/>
</dbReference>
<dbReference type="PANTHER" id="PTHR34290">
    <property type="entry name" value="SI:CH73-390P7.2"/>
    <property type="match status" value="1"/>
</dbReference>
<dbReference type="RefSeq" id="WP_169929538.1">
    <property type="nucleotide sequence ID" value="NZ_PIPR01000001.1"/>
</dbReference>
<comment type="caution">
    <text evidence="1">The sequence shown here is derived from an EMBL/GenBank/DDBJ whole genome shotgun (WGS) entry which is preliminary data.</text>
</comment>
<dbReference type="Proteomes" id="UP000287766">
    <property type="component" value="Unassembled WGS sequence"/>
</dbReference>
<proteinExistence type="predicted"/>
<name>A0A7Z6ZT12_9GAMM</name>
<evidence type="ECO:0000313" key="2">
    <source>
        <dbReference type="Proteomes" id="UP000287766"/>
    </source>
</evidence>
<dbReference type="Pfam" id="PF04134">
    <property type="entry name" value="DCC1-like"/>
    <property type="match status" value="1"/>
</dbReference>